<protein>
    <submittedName>
        <fullName evidence="2">Uncharacterized protein</fullName>
    </submittedName>
</protein>
<keyword evidence="4" id="KW-1185">Reference proteome</keyword>
<evidence type="ECO:0000313" key="2">
    <source>
        <dbReference type="EMBL" id="PNW14174.1"/>
    </source>
</evidence>
<name>A0A3G6RLX6_CHRLC</name>
<proteinExistence type="predicted"/>
<organism evidence="2 3">
    <name type="scientific">Chryseobacterium lactis</name>
    <dbReference type="NCBI Taxonomy" id="1241981"/>
    <lineage>
        <taxon>Bacteria</taxon>
        <taxon>Pseudomonadati</taxon>
        <taxon>Bacteroidota</taxon>
        <taxon>Flavobacteriia</taxon>
        <taxon>Flavobacteriales</taxon>
        <taxon>Weeksellaceae</taxon>
        <taxon>Chryseobacterium group</taxon>
        <taxon>Chryseobacterium</taxon>
    </lineage>
</organism>
<dbReference type="KEGG" id="clac:EG342_09655"/>
<dbReference type="AlphaFoldDB" id="A0A3G6RLX6"/>
<dbReference type="EMBL" id="PPEH01000003">
    <property type="protein sequence ID" value="PNW14174.1"/>
    <property type="molecule type" value="Genomic_DNA"/>
</dbReference>
<reference evidence="1 4" key="2">
    <citation type="submission" date="2018-11" db="EMBL/GenBank/DDBJ databases">
        <title>Proposal to divide the Flavobacteriaceae and reorganize its genera based on Amino Acid Identity values calculated from whole genome sequences.</title>
        <authorList>
            <person name="Nicholson A.C."/>
            <person name="Gulvik C.A."/>
            <person name="Whitney A.M."/>
            <person name="Humrighouse B.W."/>
            <person name="Bell M."/>
            <person name="Holmes B."/>
            <person name="Steigerwalt A.G."/>
            <person name="Villarma A."/>
            <person name="Sheth M."/>
            <person name="Batra D."/>
            <person name="Pryor J."/>
            <person name="Bernardet J.-F."/>
            <person name="Hugo C."/>
            <person name="Kampfer P."/>
            <person name="Newman J."/>
            <person name="McQuiston J.R."/>
        </authorList>
    </citation>
    <scope>NUCLEOTIDE SEQUENCE [LARGE SCALE GENOMIC DNA]</scope>
    <source>
        <strain evidence="1 4">KC_1864</strain>
    </source>
</reference>
<accession>A0A3G6RLX6</accession>
<sequence length="132" mass="15328">MVLEVIHYYTVPSNIDIDKGLKQGMFIIVTTSTFFLSNCVIAWQLNNGKLYICEIYSKHDKTYEKSYVNQILEDDNKVFHDWINCEILAPGYLIPGNTKVDGYFSIKIKNGCVEDVKFKTILEEYNQQNMPL</sequence>
<dbReference type="Proteomes" id="UP000236262">
    <property type="component" value="Unassembled WGS sequence"/>
</dbReference>
<reference evidence="2 3" key="1">
    <citation type="submission" date="2018-01" db="EMBL/GenBank/DDBJ databases">
        <title>Draft genome sequences of Chryseobacterium lactis NCTC11390, Chryseobacterium oncorhynchi 701B-08, and Chryseobacterium viscerum 687B-08.</title>
        <authorList>
            <person name="Jeong J.-J."/>
            <person name="Lee Y.J."/>
            <person name="Park B."/>
            <person name="Choi I.-G."/>
            <person name="Kim K.D."/>
        </authorList>
    </citation>
    <scope>NUCLEOTIDE SEQUENCE [LARGE SCALE GENOMIC DNA]</scope>
    <source>
        <strain evidence="2 3">NCTC11390</strain>
    </source>
</reference>
<dbReference type="EMBL" id="CP033924">
    <property type="protein sequence ID" value="AZA82149.1"/>
    <property type="molecule type" value="Genomic_DNA"/>
</dbReference>
<dbReference type="Proteomes" id="UP000279972">
    <property type="component" value="Chromosome"/>
</dbReference>
<evidence type="ECO:0000313" key="3">
    <source>
        <dbReference type="Proteomes" id="UP000236262"/>
    </source>
</evidence>
<dbReference type="RefSeq" id="WP_103291554.1">
    <property type="nucleotide sequence ID" value="NZ_CP033924.1"/>
</dbReference>
<evidence type="ECO:0000313" key="1">
    <source>
        <dbReference type="EMBL" id="AZA82149.1"/>
    </source>
</evidence>
<evidence type="ECO:0000313" key="4">
    <source>
        <dbReference type="Proteomes" id="UP000279972"/>
    </source>
</evidence>
<gene>
    <name evidence="2" type="ORF">C1637_10040</name>
    <name evidence="1" type="ORF">EG342_09655</name>
</gene>